<reference evidence="4" key="1">
    <citation type="submission" date="2019-01" db="EMBL/GenBank/DDBJ databases">
        <authorList>
            <consortium name="Genoscope - CEA"/>
            <person name="William W."/>
        </authorList>
    </citation>
    <scope>NUCLEOTIDE SEQUENCE</scope>
    <source>
        <strain evidence="4">CR-1</strain>
    </source>
</reference>
<accession>A0A484HGP1</accession>
<evidence type="ECO:0000256" key="1">
    <source>
        <dbReference type="SAM" id="MobiDB-lite"/>
    </source>
</evidence>
<name>A0A484HGP1_9BACT</name>
<gene>
    <name evidence="4" type="ORF">EPICR_190024</name>
</gene>
<dbReference type="AlphaFoldDB" id="A0A484HGP1"/>
<dbReference type="Pfam" id="PF07510">
    <property type="entry name" value="GmrSD_C"/>
    <property type="match status" value="1"/>
</dbReference>
<dbReference type="PANTHER" id="PTHR35149">
    <property type="entry name" value="SLL5132 PROTEIN"/>
    <property type="match status" value="1"/>
</dbReference>
<dbReference type="EMBL" id="CAACVI010000011">
    <property type="protein sequence ID" value="VEN73524.1"/>
    <property type="molecule type" value="Genomic_DNA"/>
</dbReference>
<evidence type="ECO:0000313" key="4">
    <source>
        <dbReference type="EMBL" id="VEN73524.1"/>
    </source>
</evidence>
<sequence>MEKRGKNKKHGQTNKRPVPRKIHQTIKQRSPDHMATMNFNTANSTFRQLMGNGLSYKVPPFQRDYSWTENEWDDLWRDILGLFEDDGESAHYMGYLVLQSSDSKKFSIIDGQQRLTTISVMILAGLSHFRNMVESGLDAENNTRRKEQLQNSYIGYLDPVSLVPRSKLELNRHNNRFYQTYLVPLEKPPQRGLNASERLLGKAFAWFLERIKTRFGFEDQSGRNLAAFIDDWVDKLFFTIMTVTDELNAFKVFETLNARGVRLSSTDLLKNYLFSAISSANTHETELKSLEEQWERIVGLLGGESFPEFLRVFWNSRNKLVRKADLFKTIQRRIDTRDAAFRLLRHLDQSAALYAALRDPSDSLWKVEERRALEELKMFNVRQPLAMLMACHDRFFDNERAAFTRILKAIAVISFRYNVICDLQAHEQERLYNEIAWKVSKGAYGDVYQILQALREVYPDDERFKAAFSEKELRTTNSRNKKVVRHILFEIERQRSGKDFEVESATYSLEHILPERPSQEWAFIEEPKQDRLIYRLGNMTPLETARNREVGNRDYASKRTVYADSVFEMTQAVAEHYDIWDERKVETRQKQLAGVASGIWRVEFLT</sequence>
<evidence type="ECO:0000259" key="3">
    <source>
        <dbReference type="Pfam" id="PF07510"/>
    </source>
</evidence>
<feature type="domain" description="GmrSD restriction endonucleases C-terminal" evidence="3">
    <location>
        <begin position="458"/>
        <end position="594"/>
    </location>
</feature>
<evidence type="ECO:0000259" key="2">
    <source>
        <dbReference type="Pfam" id="PF03235"/>
    </source>
</evidence>
<dbReference type="PANTHER" id="PTHR35149:SF2">
    <property type="entry name" value="DUF262 DOMAIN-CONTAINING PROTEIN"/>
    <property type="match status" value="1"/>
</dbReference>
<dbReference type="InterPro" id="IPR004919">
    <property type="entry name" value="GmrSD_N"/>
</dbReference>
<protein>
    <recommendedName>
        <fullName evidence="5">DUF262 domain-containing protein</fullName>
    </recommendedName>
</protein>
<feature type="region of interest" description="Disordered" evidence="1">
    <location>
        <begin position="1"/>
        <end position="20"/>
    </location>
</feature>
<proteinExistence type="predicted"/>
<evidence type="ECO:0008006" key="5">
    <source>
        <dbReference type="Google" id="ProtNLM"/>
    </source>
</evidence>
<dbReference type="Pfam" id="PF03235">
    <property type="entry name" value="GmrSD_N"/>
    <property type="match status" value="1"/>
</dbReference>
<dbReference type="InterPro" id="IPR011089">
    <property type="entry name" value="GmrSD_C"/>
</dbReference>
<organism evidence="4">
    <name type="scientific">uncultured Desulfobacteraceae bacterium</name>
    <dbReference type="NCBI Taxonomy" id="218296"/>
    <lineage>
        <taxon>Bacteria</taxon>
        <taxon>Pseudomonadati</taxon>
        <taxon>Thermodesulfobacteriota</taxon>
        <taxon>Desulfobacteria</taxon>
        <taxon>Desulfobacterales</taxon>
        <taxon>Desulfobacteraceae</taxon>
        <taxon>environmental samples</taxon>
    </lineage>
</organism>
<feature type="domain" description="GmrSD restriction endonucleases N-terminal" evidence="2">
    <location>
        <begin position="48"/>
        <end position="274"/>
    </location>
</feature>